<keyword evidence="6 7" id="KW-0472">Membrane</keyword>
<dbReference type="RefSeq" id="WP_233097671.1">
    <property type="nucleotide sequence ID" value="NZ_BKZW01000001.1"/>
</dbReference>
<keyword evidence="3" id="KW-1003">Cell membrane</keyword>
<dbReference type="Proteomes" id="UP000326912">
    <property type="component" value="Unassembled WGS sequence"/>
</dbReference>
<sequence length="336" mass="37580">MVLVLHCESILHIKEGSRMTRFLVKRLVGLIFIVLGVTFITFILGYFAPGDPIKESMGDHFNPVLWQNLRHAYGFDLPWYQQYLNYLVKLAHFDLGTSFHPQQRPVWDILKDGVPISVELSLWGTIVTLLMGVPIGIIAAIKANTWVDTLNMGVALVLYALPSFILAVFVQILVLWIDKTGIGWPVSGWGESWQYSWSDLQYKIVPILTYGAAGYAYYARLTRSTMLEVLRQDFVRTARAKGLPERTVVFRHALRNAIIPLITAIGLLLGLLVTGSFFIENIFSIPGIANITVAAVSQRNYPVIQATTIMVAIGVVFGNLLSDILYGVVDPRIKSE</sequence>
<dbReference type="InterPro" id="IPR045621">
    <property type="entry name" value="BPD_transp_1_N"/>
</dbReference>
<dbReference type="GO" id="GO:0055085">
    <property type="term" value="P:transmembrane transport"/>
    <property type="evidence" value="ECO:0007669"/>
    <property type="project" value="InterPro"/>
</dbReference>
<evidence type="ECO:0000256" key="3">
    <source>
        <dbReference type="ARBA" id="ARBA00022475"/>
    </source>
</evidence>
<dbReference type="Pfam" id="PF00528">
    <property type="entry name" value="BPD_transp_1"/>
    <property type="match status" value="1"/>
</dbReference>
<organism evidence="9 10">
    <name type="scientific">Dictyobacter vulcani</name>
    <dbReference type="NCBI Taxonomy" id="2607529"/>
    <lineage>
        <taxon>Bacteria</taxon>
        <taxon>Bacillati</taxon>
        <taxon>Chloroflexota</taxon>
        <taxon>Ktedonobacteria</taxon>
        <taxon>Ktedonobacterales</taxon>
        <taxon>Dictyobacteraceae</taxon>
        <taxon>Dictyobacter</taxon>
    </lineage>
</organism>
<accession>A0A5J4KJX6</accession>
<dbReference type="CDD" id="cd06261">
    <property type="entry name" value="TM_PBP2"/>
    <property type="match status" value="1"/>
</dbReference>
<evidence type="ECO:0000256" key="2">
    <source>
        <dbReference type="ARBA" id="ARBA00022448"/>
    </source>
</evidence>
<feature type="transmembrane region" description="Helical" evidence="7">
    <location>
        <begin position="27"/>
        <end position="48"/>
    </location>
</feature>
<evidence type="ECO:0000256" key="4">
    <source>
        <dbReference type="ARBA" id="ARBA00022692"/>
    </source>
</evidence>
<dbReference type="SUPFAM" id="SSF161098">
    <property type="entry name" value="MetI-like"/>
    <property type="match status" value="1"/>
</dbReference>
<dbReference type="PANTHER" id="PTHR43163:SF6">
    <property type="entry name" value="DIPEPTIDE TRANSPORT SYSTEM PERMEASE PROTEIN DPPB-RELATED"/>
    <property type="match status" value="1"/>
</dbReference>
<proteinExistence type="inferred from homology"/>
<dbReference type="PROSITE" id="PS50928">
    <property type="entry name" value="ABC_TM1"/>
    <property type="match status" value="1"/>
</dbReference>
<feature type="transmembrane region" description="Helical" evidence="7">
    <location>
        <begin position="303"/>
        <end position="329"/>
    </location>
</feature>
<dbReference type="Pfam" id="PF19300">
    <property type="entry name" value="BPD_transp_1_N"/>
    <property type="match status" value="1"/>
</dbReference>
<keyword evidence="2 7" id="KW-0813">Transport</keyword>
<evidence type="ECO:0000256" key="5">
    <source>
        <dbReference type="ARBA" id="ARBA00022989"/>
    </source>
</evidence>
<dbReference type="EMBL" id="BKZW01000001">
    <property type="protein sequence ID" value="GER88053.1"/>
    <property type="molecule type" value="Genomic_DNA"/>
</dbReference>
<evidence type="ECO:0000259" key="8">
    <source>
        <dbReference type="PROSITE" id="PS50928"/>
    </source>
</evidence>
<dbReference type="GO" id="GO:0005886">
    <property type="term" value="C:plasma membrane"/>
    <property type="evidence" value="ECO:0007669"/>
    <property type="project" value="UniProtKB-SubCell"/>
</dbReference>
<feature type="transmembrane region" description="Helical" evidence="7">
    <location>
        <begin position="120"/>
        <end position="141"/>
    </location>
</feature>
<keyword evidence="10" id="KW-1185">Reference proteome</keyword>
<keyword evidence="4 7" id="KW-0812">Transmembrane</keyword>
<dbReference type="PANTHER" id="PTHR43163">
    <property type="entry name" value="DIPEPTIDE TRANSPORT SYSTEM PERMEASE PROTEIN DPPB-RELATED"/>
    <property type="match status" value="1"/>
</dbReference>
<name>A0A5J4KJX6_9CHLR</name>
<dbReference type="AlphaFoldDB" id="A0A5J4KJX6"/>
<dbReference type="Gene3D" id="1.10.3720.10">
    <property type="entry name" value="MetI-like"/>
    <property type="match status" value="1"/>
</dbReference>
<evidence type="ECO:0000313" key="9">
    <source>
        <dbReference type="EMBL" id="GER88053.1"/>
    </source>
</evidence>
<feature type="transmembrane region" description="Helical" evidence="7">
    <location>
        <begin position="258"/>
        <end position="283"/>
    </location>
</feature>
<comment type="subcellular location">
    <subcellularLocation>
        <location evidence="1 7">Cell membrane</location>
        <topology evidence="1 7">Multi-pass membrane protein</topology>
    </subcellularLocation>
</comment>
<keyword evidence="5 7" id="KW-1133">Transmembrane helix</keyword>
<protein>
    <submittedName>
        <fullName evidence="9">Peptide ABC transporter permease</fullName>
    </submittedName>
</protein>
<gene>
    <name evidence="9" type="ORF">KDW_22150</name>
</gene>
<evidence type="ECO:0000313" key="10">
    <source>
        <dbReference type="Proteomes" id="UP000326912"/>
    </source>
</evidence>
<feature type="domain" description="ABC transmembrane type-1" evidence="8">
    <location>
        <begin position="114"/>
        <end position="322"/>
    </location>
</feature>
<dbReference type="InterPro" id="IPR000515">
    <property type="entry name" value="MetI-like"/>
</dbReference>
<dbReference type="InterPro" id="IPR035906">
    <property type="entry name" value="MetI-like_sf"/>
</dbReference>
<comment type="caution">
    <text evidence="9">The sequence shown here is derived from an EMBL/GenBank/DDBJ whole genome shotgun (WGS) entry which is preliminary data.</text>
</comment>
<comment type="similarity">
    <text evidence="7">Belongs to the binding-protein-dependent transport system permease family.</text>
</comment>
<feature type="transmembrane region" description="Helical" evidence="7">
    <location>
        <begin position="153"/>
        <end position="177"/>
    </location>
</feature>
<evidence type="ECO:0000256" key="1">
    <source>
        <dbReference type="ARBA" id="ARBA00004651"/>
    </source>
</evidence>
<reference evidence="9 10" key="1">
    <citation type="submission" date="2019-10" db="EMBL/GenBank/DDBJ databases">
        <title>Dictyobacter vulcani sp. nov., within the class Ktedonobacteria, isolated from soil of volcanic Mt. Zao.</title>
        <authorList>
            <person name="Zheng Y."/>
            <person name="Wang C.M."/>
            <person name="Sakai Y."/>
            <person name="Abe K."/>
            <person name="Yokota A."/>
            <person name="Yabe S."/>
        </authorList>
    </citation>
    <scope>NUCLEOTIDE SEQUENCE [LARGE SCALE GENOMIC DNA]</scope>
    <source>
        <strain evidence="9 10">W12</strain>
    </source>
</reference>
<evidence type="ECO:0000256" key="6">
    <source>
        <dbReference type="ARBA" id="ARBA00023136"/>
    </source>
</evidence>
<evidence type="ECO:0000256" key="7">
    <source>
        <dbReference type="RuleBase" id="RU363032"/>
    </source>
</evidence>
<feature type="transmembrane region" description="Helical" evidence="7">
    <location>
        <begin position="200"/>
        <end position="218"/>
    </location>
</feature>